<dbReference type="GO" id="GO:0005737">
    <property type="term" value="C:cytoplasm"/>
    <property type="evidence" value="ECO:0007669"/>
    <property type="project" value="TreeGrafter"/>
</dbReference>
<dbReference type="PANTHER" id="PTHR12835">
    <property type="entry name" value="BIOTIN PROTEIN LIGASE"/>
    <property type="match status" value="1"/>
</dbReference>
<comment type="caution">
    <text evidence="3">The sequence shown here is derived from an EMBL/GenBank/DDBJ whole genome shotgun (WGS) entry which is preliminary data.</text>
</comment>
<dbReference type="InterPro" id="IPR045864">
    <property type="entry name" value="aa-tRNA-synth_II/BPL/LPL"/>
</dbReference>
<dbReference type="Pfam" id="PF03099">
    <property type="entry name" value="BPL_LplA_LipB"/>
    <property type="match status" value="1"/>
</dbReference>
<evidence type="ECO:0000313" key="3">
    <source>
        <dbReference type="EMBL" id="PTB94025.1"/>
    </source>
</evidence>
<dbReference type="NCBIfam" id="TIGR00121">
    <property type="entry name" value="birA_ligase"/>
    <property type="match status" value="1"/>
</dbReference>
<dbReference type="PANTHER" id="PTHR12835:SF5">
    <property type="entry name" value="BIOTIN--PROTEIN LIGASE"/>
    <property type="match status" value="1"/>
</dbReference>
<gene>
    <name evidence="3" type="ORF">C9994_12490</name>
</gene>
<evidence type="ECO:0000313" key="4">
    <source>
        <dbReference type="Proteomes" id="UP000240608"/>
    </source>
</evidence>
<keyword evidence="1 3" id="KW-0436">Ligase</keyword>
<feature type="domain" description="BPL/LPL catalytic" evidence="2">
    <location>
        <begin position="1"/>
        <end position="189"/>
    </location>
</feature>
<protein>
    <submittedName>
        <fullName evidence="3">Biotin--[acetyl-CoA-carboxylase] ligase</fullName>
    </submittedName>
</protein>
<accession>A0A2T4DJN8</accession>
<dbReference type="AlphaFoldDB" id="A0A2T4DJN8"/>
<proteinExistence type="predicted"/>
<dbReference type="EMBL" id="PYVU01000144">
    <property type="protein sequence ID" value="PTB94025.1"/>
    <property type="molecule type" value="Genomic_DNA"/>
</dbReference>
<dbReference type="Proteomes" id="UP000240608">
    <property type="component" value="Unassembled WGS sequence"/>
</dbReference>
<dbReference type="InterPro" id="IPR004143">
    <property type="entry name" value="BPL_LPL_catalytic"/>
</dbReference>
<reference evidence="3 4" key="1">
    <citation type="submission" date="2018-03" db="EMBL/GenBank/DDBJ databases">
        <title>Cross-interface Injection: A General Nanoliter Liquid Handling Method Applied to Single Cells Genome Amplification Automated Nanoliter Liquid Handling Applied to Single Cell Multiple Displacement Amplification.</title>
        <authorList>
            <person name="Yun J."/>
            <person name="Xu P."/>
            <person name="Xu J."/>
            <person name="Dai X."/>
            <person name="Wang Y."/>
            <person name="Zheng X."/>
            <person name="Cao C."/>
            <person name="Yi Q."/>
            <person name="Zhu Y."/>
            <person name="Wang L."/>
            <person name="Dong Z."/>
            <person name="Huang Y."/>
            <person name="Huang L."/>
            <person name="Du W."/>
        </authorList>
    </citation>
    <scope>NUCLEOTIDE SEQUENCE [LARGE SCALE GENOMIC DNA]</scope>
    <source>
        <strain evidence="3 4">Z-D1-2</strain>
    </source>
</reference>
<dbReference type="Gene3D" id="3.30.930.10">
    <property type="entry name" value="Bira Bifunctional Protein, Domain 2"/>
    <property type="match status" value="1"/>
</dbReference>
<dbReference type="PROSITE" id="PS51733">
    <property type="entry name" value="BPL_LPL_CATALYTIC"/>
    <property type="match status" value="1"/>
</dbReference>
<organism evidence="3 4">
    <name type="scientific">Marivirga lumbricoides</name>
    <dbReference type="NCBI Taxonomy" id="1046115"/>
    <lineage>
        <taxon>Bacteria</taxon>
        <taxon>Pseudomonadati</taxon>
        <taxon>Bacteroidota</taxon>
        <taxon>Cytophagia</taxon>
        <taxon>Cytophagales</taxon>
        <taxon>Marivirgaceae</taxon>
        <taxon>Marivirga</taxon>
    </lineage>
</organism>
<sequence length="253" mass="28813">MHKIFANTLFIGKQLISLPSCHSTNDIVADMAVQGSIYEGAVVSTENQTKGKGQRGNTWLSAPGENLTFSIYLKPKFLKPTQQFELNRIVSLALFDVIKSIDNDMKAFIKWPNDLYVKNLKIAGILIENNINYQQISQSIIGIGLNVNQTEKLPSTATSLKVITEKTFALNEVLSSIISRIEHYYLMLRSNDVRVIHQLYEQQLYKKDKVSFFEDSKGKFNGIIRGTSTEGNLHIEDEAENIRKYQFKEVRFL</sequence>
<evidence type="ECO:0000259" key="2">
    <source>
        <dbReference type="PROSITE" id="PS51733"/>
    </source>
</evidence>
<dbReference type="SUPFAM" id="SSF55681">
    <property type="entry name" value="Class II aaRS and biotin synthetases"/>
    <property type="match status" value="1"/>
</dbReference>
<evidence type="ECO:0000256" key="1">
    <source>
        <dbReference type="ARBA" id="ARBA00022598"/>
    </source>
</evidence>
<dbReference type="GO" id="GO:0004077">
    <property type="term" value="F:biotin--[biotin carboxyl-carrier protein] ligase activity"/>
    <property type="evidence" value="ECO:0007669"/>
    <property type="project" value="InterPro"/>
</dbReference>
<name>A0A2T4DJN8_9BACT</name>
<dbReference type="InterPro" id="IPR004408">
    <property type="entry name" value="Biotin_CoA_COase_ligase"/>
</dbReference>
<dbReference type="CDD" id="cd16442">
    <property type="entry name" value="BPL"/>
    <property type="match status" value="1"/>
</dbReference>